<feature type="site" description="Transition state stabilizer" evidence="7">
    <location>
        <position position="265"/>
    </location>
</feature>
<feature type="binding site" evidence="6">
    <location>
        <begin position="13"/>
        <end position="20"/>
    </location>
    <ligand>
        <name>substrate</name>
    </ligand>
</feature>
<feature type="binding site" evidence="6">
    <location>
        <position position="146"/>
    </location>
    <ligand>
        <name>substrate</name>
    </ligand>
</feature>
<feature type="compositionally biased region" description="Basic and acidic residues" evidence="8">
    <location>
        <begin position="191"/>
        <end position="201"/>
    </location>
</feature>
<dbReference type="GO" id="GO:0006096">
    <property type="term" value="P:glycolytic process"/>
    <property type="evidence" value="ECO:0007669"/>
    <property type="project" value="UniProtKB-KW"/>
</dbReference>
<feature type="active site" description="Proton donor/acceptor" evidence="5">
    <location>
        <position position="135"/>
    </location>
</feature>
<dbReference type="OrthoDB" id="354304at2759"/>
<dbReference type="PANTHER" id="PTHR11931">
    <property type="entry name" value="PHOSPHOGLYCERATE MUTASE"/>
    <property type="match status" value="1"/>
</dbReference>
<sequence>MSEENKIQFIFLRHGQSTLNSKNLFCGWIDPPLTDIGIEQAKTAASEIHKHLQKTNNIHLPAVSFCSRLTRTKQTLLTILNELNELNHNNNDKFLGFSENVIIEKHNPLLFKDVNINPAMKDSGYNFFESWRLNERHYGSWQGQNKKKIQYIVGDNEYMRIRRDYQGKPPNVNLSDEMEQPNKNSNSDDNDSVKEIKKDESSVEYEFKEPNRLLKYNIEYQFGDLDLPISESLSDVLRRITPLLHSFIVPKVVESDNKTGMIIAHGSSIRAILMILCGLNEDEIKGVNIPNGMPMVIELTYTKHKRHGSNDNQAYDLTLNDRYYLDPELAKQKAEQVKMEGRN</sequence>
<evidence type="ECO:0000256" key="7">
    <source>
        <dbReference type="PIRSR" id="PIRSR613078-3"/>
    </source>
</evidence>
<evidence type="ECO:0000313" key="9">
    <source>
        <dbReference type="EMBL" id="OBA28347.1"/>
    </source>
</evidence>
<dbReference type="InterPro" id="IPR005952">
    <property type="entry name" value="Phosphogly_mut1"/>
</dbReference>
<dbReference type="SMART" id="SM00855">
    <property type="entry name" value="PGAM"/>
    <property type="match status" value="1"/>
</dbReference>
<dbReference type="NCBIfam" id="TIGR01258">
    <property type="entry name" value="pgm_1"/>
    <property type="match status" value="1"/>
</dbReference>
<proteinExistence type="inferred from homology"/>
<evidence type="ECO:0000256" key="3">
    <source>
        <dbReference type="ARBA" id="ARBA00023152"/>
    </source>
</evidence>
<dbReference type="EMBL" id="LXPE01000004">
    <property type="protein sequence ID" value="OBA28347.1"/>
    <property type="molecule type" value="Genomic_DNA"/>
</dbReference>
<protein>
    <recommendedName>
        <fullName evidence="2">phosphoglycerate mutase (2,3-diphosphoglycerate-dependent)</fullName>
        <ecNumber evidence="2">5.4.2.11</ecNumber>
    </recommendedName>
</protein>
<evidence type="ECO:0000256" key="1">
    <source>
        <dbReference type="ARBA" id="ARBA00006717"/>
    </source>
</evidence>
<evidence type="ECO:0000313" key="10">
    <source>
        <dbReference type="Proteomes" id="UP000092321"/>
    </source>
</evidence>
<evidence type="ECO:0000256" key="6">
    <source>
        <dbReference type="PIRSR" id="PIRSR613078-2"/>
    </source>
</evidence>
<keyword evidence="10" id="KW-1185">Reference proteome</keyword>
<dbReference type="CDD" id="cd07067">
    <property type="entry name" value="HP_PGM_like"/>
    <property type="match status" value="1"/>
</dbReference>
<name>A0A1B7THX6_9ASCO</name>
<feature type="binding site" evidence="6">
    <location>
        <begin position="162"/>
        <end position="163"/>
    </location>
    <ligand>
        <name>substrate</name>
    </ligand>
</feature>
<evidence type="ECO:0000256" key="2">
    <source>
        <dbReference type="ARBA" id="ARBA00012028"/>
    </source>
</evidence>
<dbReference type="AlphaFoldDB" id="A0A1B7THX6"/>
<dbReference type="Proteomes" id="UP000092321">
    <property type="component" value="Unassembled WGS sequence"/>
</dbReference>
<dbReference type="GO" id="GO:0004619">
    <property type="term" value="F:phosphoglycerate mutase activity"/>
    <property type="evidence" value="ECO:0007669"/>
    <property type="project" value="UniProtKB-EC"/>
</dbReference>
<dbReference type="InterPro" id="IPR013078">
    <property type="entry name" value="His_Pase_superF_clade-1"/>
</dbReference>
<feature type="region of interest" description="Disordered" evidence="8">
    <location>
        <begin position="169"/>
        <end position="201"/>
    </location>
</feature>
<feature type="binding site" evidence="6">
    <location>
        <position position="71"/>
    </location>
    <ligand>
        <name>substrate</name>
    </ligand>
</feature>
<reference evidence="10" key="1">
    <citation type="journal article" date="2016" name="Proc. Natl. Acad. Sci. U.S.A.">
        <title>Comparative genomics of biotechnologically important yeasts.</title>
        <authorList>
            <person name="Riley R."/>
            <person name="Haridas S."/>
            <person name="Wolfe K.H."/>
            <person name="Lopes M.R."/>
            <person name="Hittinger C.T."/>
            <person name="Goeker M."/>
            <person name="Salamov A.A."/>
            <person name="Wisecaver J.H."/>
            <person name="Long T.M."/>
            <person name="Calvey C.H."/>
            <person name="Aerts A.L."/>
            <person name="Barry K.W."/>
            <person name="Choi C."/>
            <person name="Clum A."/>
            <person name="Coughlan A.Y."/>
            <person name="Deshpande S."/>
            <person name="Douglass A.P."/>
            <person name="Hanson S.J."/>
            <person name="Klenk H.-P."/>
            <person name="LaButti K.M."/>
            <person name="Lapidus A."/>
            <person name="Lindquist E.A."/>
            <person name="Lipzen A.M."/>
            <person name="Meier-Kolthoff J.P."/>
            <person name="Ohm R.A."/>
            <person name="Otillar R.P."/>
            <person name="Pangilinan J.L."/>
            <person name="Peng Y."/>
            <person name="Rokas A."/>
            <person name="Rosa C.A."/>
            <person name="Scheuner C."/>
            <person name="Sibirny A.A."/>
            <person name="Slot J.C."/>
            <person name="Stielow J.B."/>
            <person name="Sun H."/>
            <person name="Kurtzman C.P."/>
            <person name="Blackwell M."/>
            <person name="Grigoriev I.V."/>
            <person name="Jeffries T.W."/>
        </authorList>
    </citation>
    <scope>NUCLEOTIDE SEQUENCE [LARGE SCALE GENOMIC DNA]</scope>
    <source>
        <strain evidence="10">NRRL Y-1626</strain>
    </source>
</reference>
<keyword evidence="4" id="KW-0413">Isomerase</keyword>
<keyword evidence="3" id="KW-0324">Glycolysis</keyword>
<feature type="active site" description="Tele-phosphohistidine intermediate" evidence="5">
    <location>
        <position position="14"/>
    </location>
</feature>
<dbReference type="SUPFAM" id="SSF53254">
    <property type="entry name" value="Phosphoglycerate mutase-like"/>
    <property type="match status" value="1"/>
</dbReference>
<evidence type="ECO:0000256" key="5">
    <source>
        <dbReference type="PIRSR" id="PIRSR613078-1"/>
    </source>
</evidence>
<comment type="similarity">
    <text evidence="1">Belongs to the phosphoglycerate mutase family. BPG-dependent PGAM subfamily.</text>
</comment>
<dbReference type="Pfam" id="PF00300">
    <property type="entry name" value="His_Phos_1"/>
    <property type="match status" value="1"/>
</dbReference>
<accession>A0A1B7THX6</accession>
<gene>
    <name evidence="9" type="ORF">HANVADRAFT_51655</name>
</gene>
<organism evidence="9 10">
    <name type="scientific">Hanseniaspora valbyensis NRRL Y-1626</name>
    <dbReference type="NCBI Taxonomy" id="766949"/>
    <lineage>
        <taxon>Eukaryota</taxon>
        <taxon>Fungi</taxon>
        <taxon>Dikarya</taxon>
        <taxon>Ascomycota</taxon>
        <taxon>Saccharomycotina</taxon>
        <taxon>Saccharomycetes</taxon>
        <taxon>Saccharomycodales</taxon>
        <taxon>Saccharomycodaceae</taxon>
        <taxon>Hanseniaspora</taxon>
    </lineage>
</organism>
<evidence type="ECO:0000256" key="8">
    <source>
        <dbReference type="SAM" id="MobiDB-lite"/>
    </source>
</evidence>
<dbReference type="EC" id="5.4.2.11" evidence="2"/>
<dbReference type="Gene3D" id="3.40.50.1240">
    <property type="entry name" value="Phosphoglycerate mutase-like"/>
    <property type="match status" value="1"/>
</dbReference>
<dbReference type="InterPro" id="IPR029033">
    <property type="entry name" value="His_PPase_superfam"/>
</dbReference>
<feature type="binding site" evidence="6">
    <location>
        <begin position="135"/>
        <end position="138"/>
    </location>
    <ligand>
        <name>substrate</name>
    </ligand>
</feature>
<comment type="caution">
    <text evidence="9">The sequence shown here is derived from an EMBL/GenBank/DDBJ whole genome shotgun (WGS) entry which is preliminary data.</text>
</comment>
<evidence type="ECO:0000256" key="4">
    <source>
        <dbReference type="ARBA" id="ARBA00023235"/>
    </source>
</evidence>